<feature type="region of interest" description="Disordered" evidence="2">
    <location>
        <begin position="881"/>
        <end position="902"/>
    </location>
</feature>
<dbReference type="NCBIfam" id="TIGR01541">
    <property type="entry name" value="tape_meas_lam_C"/>
    <property type="match status" value="1"/>
</dbReference>
<dbReference type="AlphaFoldDB" id="A0A1S1WTA1"/>
<dbReference type="InterPro" id="IPR006431">
    <property type="entry name" value="Phage_tape_meas_C"/>
</dbReference>
<evidence type="ECO:0000256" key="1">
    <source>
        <dbReference type="SAM" id="Coils"/>
    </source>
</evidence>
<dbReference type="OrthoDB" id="363355at2"/>
<keyword evidence="1" id="KW-0175">Coiled coil</keyword>
<organism evidence="4 5">
    <name type="scientific">Chromobacterium sphagni</name>
    <dbReference type="NCBI Taxonomy" id="1903179"/>
    <lineage>
        <taxon>Bacteria</taxon>
        <taxon>Pseudomonadati</taxon>
        <taxon>Pseudomonadota</taxon>
        <taxon>Betaproteobacteria</taxon>
        <taxon>Neisseriales</taxon>
        <taxon>Chromobacteriaceae</taxon>
        <taxon>Chromobacterium</taxon>
    </lineage>
</organism>
<gene>
    <name evidence="4" type="ORF">BI347_22280</name>
</gene>
<evidence type="ECO:0000313" key="5">
    <source>
        <dbReference type="Proteomes" id="UP000180088"/>
    </source>
</evidence>
<evidence type="ECO:0000256" key="2">
    <source>
        <dbReference type="SAM" id="MobiDB-lite"/>
    </source>
</evidence>
<proteinExistence type="predicted"/>
<accession>A0A1S1WTA1</accession>
<reference evidence="4 5" key="1">
    <citation type="submission" date="2016-09" db="EMBL/GenBank/DDBJ databases">
        <title>Chromobacterium muskegensis sp. nov., an insecticidal bacterium isolated from Sphagnum bogs.</title>
        <authorList>
            <person name="Sparks M.E."/>
            <person name="Blackburn M.B."/>
            <person name="Gundersen-Rindal D.E."/>
            <person name="Mitchell A."/>
            <person name="Farrar R."/>
            <person name="Kuhar D."/>
        </authorList>
    </citation>
    <scope>NUCLEOTIDE SEQUENCE [LARGE SCALE GENOMIC DNA]</scope>
    <source>
        <strain evidence="4 5">37-2</strain>
    </source>
</reference>
<evidence type="ECO:0000313" key="4">
    <source>
        <dbReference type="EMBL" id="OHX10507.1"/>
    </source>
</evidence>
<protein>
    <submittedName>
        <fullName evidence="4">Phage tail tape measure protein</fullName>
    </submittedName>
</protein>
<feature type="coiled-coil region" evidence="1">
    <location>
        <begin position="679"/>
        <end position="706"/>
    </location>
</feature>
<evidence type="ECO:0000259" key="3">
    <source>
        <dbReference type="Pfam" id="PF09718"/>
    </source>
</evidence>
<dbReference type="RefSeq" id="WP_071117157.1">
    <property type="nucleotide sequence ID" value="NZ_MKCS01000004.1"/>
</dbReference>
<dbReference type="EMBL" id="MKCS01000004">
    <property type="protein sequence ID" value="OHX10507.1"/>
    <property type="molecule type" value="Genomic_DNA"/>
</dbReference>
<dbReference type="Pfam" id="PF09718">
    <property type="entry name" value="Tape_meas_lam_C"/>
    <property type="match status" value="1"/>
</dbReference>
<comment type="caution">
    <text evidence="4">The sequence shown here is derived from an EMBL/GenBank/DDBJ whole genome shotgun (WGS) entry which is preliminary data.</text>
</comment>
<sequence>MGQPISSIVIDIRADTASVRRDMSQLQSTVDSGFSRIESRARAGVESIEQVGKSFSRLNSVLGAVGGFLLAERAISVVAESLGKIPAMGFEFANQMETMQVGMAGTLASMATLDGKALSMKDALALSSQLTAKLADDAAKTAASTQELVGGFNAMLGPGLQAKMTIDQIRQLSTVGINAVKSLGLEGTQVVQEMRSILTGNISADSQLAVALGITNKDVAKIKQDGGSLFDYLMQRLSGFAESSDYYSKTMSGLIDSSKELVSKAAADGVQPLRDATKQWLTEFNNSLSDDASRQQFVGGMREISDGLVSVARFAGSAGQALYEYRGVIEGVVGAYAALKVAQLGGVVGKQVWKPVQKATDWWTTSESDKSASEAAARRAQADRTMALAELDVARATATRTAQTALAIQADREKLALDAALAQGAVRQIEQSASLATAKAMVAEADVAARAAAAELAAAEQARNAETVRSVASYERLAAAKVANVSAAADLAAATAIEAAEQERLAQAQSRALAMSNALTEADARLTAAEAAAAEAATVQTAATGRAAVAAEAAGMAQRQLAVASQEASVASQAAAVGLNVARGAMAMLGGPIGIATLAIGGLIIYWNDVAAAAGNAAAKHELAAQRIQNAAIKASIPAIKDEIVAAQKLVDEYGKKYDAYIHKGKVNPQATAEHLKRISEATKLRDEAKKALDQAKEKQADEALKSVEKYSGERRDSAAGQQVVKPKFNNALQNYLEEGKHQTKDEKYRQENAAFRGAVDGLEQGSAEYQKALAAHNARVAEMREEHNKSSDAAAKKAAREAAKDMEQVSDLINKSAGISPTYNNKLAVLQKVFGQGNISLDQYRAAVEKLIATATDLGKEADKLVKRQREVLSGMSAQAQEQAEANARESTGLGRGDRYRQESAALDQLGKRAVEAKRRLAEDLDLNLIDPVAYQRALDAIDASTGQMVANQQMHFAAMQQAAGDWSLGASRALENYIDHARDVAGQTEEMFARAFGGMEDSLTKFVMTGKLSFGDLANSIIEDLIRIQIRQSMVSMFGGGMNSLMSGMFKSSGPAAPIVNGTAGFSTGGAVTGPGTPTSDSIPAMLSNGEFVVRAAAVDHYGLGTLHALNAKKLAAGGGVGRASSTAASYRVPEAARQQQPSAPESIRVELINKSGQQLQATSAQPRFDGRELVVSVVLEDIKRGGPIRDAIKRI</sequence>
<feature type="compositionally biased region" description="Low complexity" evidence="2">
    <location>
        <begin position="881"/>
        <end position="891"/>
    </location>
</feature>
<name>A0A1S1WTA1_9NEIS</name>
<dbReference type="STRING" id="1903179.BI347_22280"/>
<feature type="domain" description="Bacteriophage tail tape measure C-terminal" evidence="3">
    <location>
        <begin position="966"/>
        <end position="1040"/>
    </location>
</feature>
<dbReference type="Proteomes" id="UP000180088">
    <property type="component" value="Unassembled WGS sequence"/>
</dbReference>